<organism evidence="2 3">
    <name type="scientific">Marchantia polymorpha subsp. ruderalis</name>
    <dbReference type="NCBI Taxonomy" id="1480154"/>
    <lineage>
        <taxon>Eukaryota</taxon>
        <taxon>Viridiplantae</taxon>
        <taxon>Streptophyta</taxon>
        <taxon>Embryophyta</taxon>
        <taxon>Marchantiophyta</taxon>
        <taxon>Marchantiopsida</taxon>
        <taxon>Marchantiidae</taxon>
        <taxon>Marchantiales</taxon>
        <taxon>Marchantiaceae</taxon>
        <taxon>Marchantia</taxon>
    </lineage>
</organism>
<feature type="region of interest" description="Disordered" evidence="1">
    <location>
        <begin position="1"/>
        <end position="26"/>
    </location>
</feature>
<protein>
    <submittedName>
        <fullName evidence="2">Uncharacterized protein</fullName>
    </submittedName>
</protein>
<dbReference type="Proteomes" id="UP000077202">
    <property type="component" value="Unassembled WGS sequence"/>
</dbReference>
<evidence type="ECO:0000256" key="1">
    <source>
        <dbReference type="SAM" id="MobiDB-lite"/>
    </source>
</evidence>
<keyword evidence="3" id="KW-1185">Reference proteome</keyword>
<reference evidence="2" key="1">
    <citation type="submission" date="2016-03" db="EMBL/GenBank/DDBJ databases">
        <title>Mechanisms controlling the formation of the plant cell surface in tip-growing cells are functionally conserved among land plants.</title>
        <authorList>
            <person name="Honkanen S."/>
            <person name="Jones V.A."/>
            <person name="Morieri G."/>
            <person name="Champion C."/>
            <person name="Hetherington A.J."/>
            <person name="Kelly S."/>
            <person name="Saint-Marcoux D."/>
            <person name="Proust H."/>
            <person name="Prescott H."/>
            <person name="Dolan L."/>
        </authorList>
    </citation>
    <scope>NUCLEOTIDE SEQUENCE [LARGE SCALE GENOMIC DNA]</scope>
    <source>
        <tissue evidence="2">Whole gametophyte</tissue>
    </source>
</reference>
<dbReference type="AlphaFoldDB" id="A0A176W0Y1"/>
<evidence type="ECO:0000313" key="2">
    <source>
        <dbReference type="EMBL" id="OAE26728.1"/>
    </source>
</evidence>
<accession>A0A176W0Y1</accession>
<evidence type="ECO:0000313" key="3">
    <source>
        <dbReference type="Proteomes" id="UP000077202"/>
    </source>
</evidence>
<feature type="region of interest" description="Disordered" evidence="1">
    <location>
        <begin position="39"/>
        <end position="65"/>
    </location>
</feature>
<proteinExistence type="predicted"/>
<comment type="caution">
    <text evidence="2">The sequence shown here is derived from an EMBL/GenBank/DDBJ whole genome shotgun (WGS) entry which is preliminary data.</text>
</comment>
<dbReference type="EMBL" id="LVLJ01002123">
    <property type="protein sequence ID" value="OAE26728.1"/>
    <property type="molecule type" value="Genomic_DNA"/>
</dbReference>
<gene>
    <name evidence="2" type="ORF">AXG93_3310s1270</name>
</gene>
<name>A0A176W0Y1_MARPO</name>
<feature type="compositionally biased region" description="Basic and acidic residues" evidence="1">
    <location>
        <begin position="10"/>
        <end position="26"/>
    </location>
</feature>
<sequence length="93" mass="9892">MRTWAVTAREGGESKSEGEGERERESLAREAMRTWAVTAREGGESKSEGEGLAVSKGGQRGPDSVMGPWSVDSVLSPRLSSVLLHLLLVGVPV</sequence>